<evidence type="ECO:0000313" key="9">
    <source>
        <dbReference type="EMBL" id="KAK9700330.1"/>
    </source>
</evidence>
<dbReference type="SUPFAM" id="SSF47095">
    <property type="entry name" value="HMG-box"/>
    <property type="match status" value="1"/>
</dbReference>
<dbReference type="PROSITE" id="PS50118">
    <property type="entry name" value="HMG_BOX_2"/>
    <property type="match status" value="1"/>
</dbReference>
<dbReference type="Proteomes" id="UP001458880">
    <property type="component" value="Unassembled WGS sequence"/>
</dbReference>
<feature type="compositionally biased region" description="Polar residues" evidence="7">
    <location>
        <begin position="171"/>
        <end position="189"/>
    </location>
</feature>
<dbReference type="InterPro" id="IPR009071">
    <property type="entry name" value="HMG_box_dom"/>
</dbReference>
<keyword evidence="2" id="KW-0805">Transcription regulation</keyword>
<proteinExistence type="predicted"/>
<dbReference type="GO" id="GO:0000981">
    <property type="term" value="F:DNA-binding transcription factor activity, RNA polymerase II-specific"/>
    <property type="evidence" value="ECO:0007669"/>
    <property type="project" value="TreeGrafter"/>
</dbReference>
<name>A0AAW1JAZ9_POPJA</name>
<dbReference type="PANTHER" id="PTHR45803">
    <property type="entry name" value="SOX100B"/>
    <property type="match status" value="1"/>
</dbReference>
<dbReference type="Gene3D" id="1.10.30.10">
    <property type="entry name" value="High mobility group box domain"/>
    <property type="match status" value="1"/>
</dbReference>
<comment type="caution">
    <text evidence="9">The sequence shown here is derived from an EMBL/GenBank/DDBJ whole genome shotgun (WGS) entry which is preliminary data.</text>
</comment>
<dbReference type="InterPro" id="IPR036910">
    <property type="entry name" value="HMG_box_dom_sf"/>
</dbReference>
<evidence type="ECO:0000256" key="4">
    <source>
        <dbReference type="ARBA" id="ARBA00023163"/>
    </source>
</evidence>
<dbReference type="Pfam" id="PF00505">
    <property type="entry name" value="HMG_box"/>
    <property type="match status" value="1"/>
</dbReference>
<accession>A0AAW1JAZ9</accession>
<keyword evidence="3 6" id="KW-0238">DNA-binding</keyword>
<feature type="region of interest" description="Disordered" evidence="7">
    <location>
        <begin position="155"/>
        <end position="222"/>
    </location>
</feature>
<organism evidence="9 10">
    <name type="scientific">Popillia japonica</name>
    <name type="common">Japanese beetle</name>
    <dbReference type="NCBI Taxonomy" id="7064"/>
    <lineage>
        <taxon>Eukaryota</taxon>
        <taxon>Metazoa</taxon>
        <taxon>Ecdysozoa</taxon>
        <taxon>Arthropoda</taxon>
        <taxon>Hexapoda</taxon>
        <taxon>Insecta</taxon>
        <taxon>Pterygota</taxon>
        <taxon>Neoptera</taxon>
        <taxon>Endopterygota</taxon>
        <taxon>Coleoptera</taxon>
        <taxon>Polyphaga</taxon>
        <taxon>Scarabaeiformia</taxon>
        <taxon>Scarabaeidae</taxon>
        <taxon>Rutelinae</taxon>
        <taxon>Popillia</taxon>
    </lineage>
</organism>
<keyword evidence="10" id="KW-1185">Reference proteome</keyword>
<comment type="subcellular location">
    <subcellularLocation>
        <location evidence="1">Nucleus</location>
    </subcellularLocation>
</comment>
<dbReference type="AlphaFoldDB" id="A0AAW1JAZ9"/>
<dbReference type="SMART" id="SM00398">
    <property type="entry name" value="HMG"/>
    <property type="match status" value="1"/>
</dbReference>
<keyword evidence="4" id="KW-0804">Transcription</keyword>
<sequence>MNTIPSAPTVPKTTTTSNTPTSVIQTSTVVSMLNSNSAVALSQQSTAEDNNGVSAQIDNAEINEAVTKVLQGYDWTFAPLATKASSEKKKLHVKRPMNAFMVWAQAARRRLADQHPQLHNAELSKSLGKLWRVLSESEKKPFIEAAERLRIIHKKEHPDYKYQPRRRKQTKGSNDMQHLQQGQNMSYKNMKQEDSPCSPRSHSSTSPSSCASQPHSPSVQSLRTSCIESNIDFNRLSDIDNSYIPEDCIDSSDLDQYLPVENPHYPPPFVAHYIKHDVEDDESNNNLKNKRVPTMDPLHLTDGIENGALSHFSKYHELQPTAPLIKTERFSSPNPAFYQTSSSTTPYYNNQYNMPSYQYLPQRTAVFSNAAIGNYGLDPNASLEHWAHYNAM</sequence>
<dbReference type="GO" id="GO:0005634">
    <property type="term" value="C:nucleus"/>
    <property type="evidence" value="ECO:0007669"/>
    <property type="project" value="UniProtKB-SubCell"/>
</dbReference>
<feature type="compositionally biased region" description="Low complexity" evidence="7">
    <location>
        <begin position="195"/>
        <end position="218"/>
    </location>
</feature>
<evidence type="ECO:0000256" key="2">
    <source>
        <dbReference type="ARBA" id="ARBA00023015"/>
    </source>
</evidence>
<evidence type="ECO:0000256" key="5">
    <source>
        <dbReference type="ARBA" id="ARBA00023242"/>
    </source>
</evidence>
<dbReference type="InterPro" id="IPR050917">
    <property type="entry name" value="SOX_TF"/>
</dbReference>
<feature type="DNA-binding region" description="HMG box" evidence="6">
    <location>
        <begin position="93"/>
        <end position="161"/>
    </location>
</feature>
<evidence type="ECO:0000259" key="8">
    <source>
        <dbReference type="PROSITE" id="PS50118"/>
    </source>
</evidence>
<dbReference type="EMBL" id="JASPKY010000440">
    <property type="protein sequence ID" value="KAK9700330.1"/>
    <property type="molecule type" value="Genomic_DNA"/>
</dbReference>
<dbReference type="FunFam" id="1.10.30.10:FF:000004">
    <property type="entry name" value="Transcription factor SOX-10"/>
    <property type="match status" value="1"/>
</dbReference>
<feature type="domain" description="HMG box" evidence="8">
    <location>
        <begin position="93"/>
        <end position="161"/>
    </location>
</feature>
<reference evidence="9 10" key="1">
    <citation type="journal article" date="2024" name="BMC Genomics">
        <title>De novo assembly and annotation of Popillia japonica's genome with initial clues to its potential as an invasive pest.</title>
        <authorList>
            <person name="Cucini C."/>
            <person name="Boschi S."/>
            <person name="Funari R."/>
            <person name="Cardaioli E."/>
            <person name="Iannotti N."/>
            <person name="Marturano G."/>
            <person name="Paoli F."/>
            <person name="Bruttini M."/>
            <person name="Carapelli A."/>
            <person name="Frati F."/>
            <person name="Nardi F."/>
        </authorList>
    </citation>
    <scope>NUCLEOTIDE SEQUENCE [LARGE SCALE GENOMIC DNA]</scope>
    <source>
        <strain evidence="9">DMR45628</strain>
    </source>
</reference>
<evidence type="ECO:0000256" key="7">
    <source>
        <dbReference type="SAM" id="MobiDB-lite"/>
    </source>
</evidence>
<dbReference type="InterPro" id="IPR022151">
    <property type="entry name" value="Sox_N"/>
</dbReference>
<evidence type="ECO:0000256" key="3">
    <source>
        <dbReference type="ARBA" id="ARBA00023125"/>
    </source>
</evidence>
<evidence type="ECO:0000313" key="10">
    <source>
        <dbReference type="Proteomes" id="UP001458880"/>
    </source>
</evidence>
<evidence type="ECO:0000256" key="6">
    <source>
        <dbReference type="PROSITE-ProRule" id="PRU00267"/>
    </source>
</evidence>
<protein>
    <submittedName>
        <fullName evidence="9">Sox developmental protein N terminal</fullName>
    </submittedName>
</protein>
<evidence type="ECO:0000256" key="1">
    <source>
        <dbReference type="ARBA" id="ARBA00004123"/>
    </source>
</evidence>
<dbReference type="GO" id="GO:0000978">
    <property type="term" value="F:RNA polymerase II cis-regulatory region sequence-specific DNA binding"/>
    <property type="evidence" value="ECO:0007669"/>
    <property type="project" value="TreeGrafter"/>
</dbReference>
<dbReference type="PANTHER" id="PTHR45803:SF5">
    <property type="entry name" value="SOX100B"/>
    <property type="match status" value="1"/>
</dbReference>
<dbReference type="Pfam" id="PF12444">
    <property type="entry name" value="Sox_N"/>
    <property type="match status" value="1"/>
</dbReference>
<gene>
    <name evidence="9" type="ORF">QE152_g31330</name>
</gene>
<keyword evidence="5 6" id="KW-0539">Nucleus</keyword>
<feature type="region of interest" description="Disordered" evidence="7">
    <location>
        <begin position="1"/>
        <end position="21"/>
    </location>
</feature>
<dbReference type="CDD" id="cd22031">
    <property type="entry name" value="HMG-box_SoxE"/>
    <property type="match status" value="1"/>
</dbReference>